<keyword evidence="1" id="KW-0812">Transmembrane</keyword>
<accession>W4IFR8</accession>
<proteinExistence type="predicted"/>
<keyword evidence="1" id="KW-1133">Transmembrane helix</keyword>
<dbReference type="EMBL" id="KI926053">
    <property type="protein sequence ID" value="ETW42242.1"/>
    <property type="molecule type" value="Genomic_DNA"/>
</dbReference>
<organism evidence="2 3">
    <name type="scientific">Plasmodium falciparum NF135/5.C10</name>
    <dbReference type="NCBI Taxonomy" id="1036726"/>
    <lineage>
        <taxon>Eukaryota</taxon>
        <taxon>Sar</taxon>
        <taxon>Alveolata</taxon>
        <taxon>Apicomplexa</taxon>
        <taxon>Aconoidasida</taxon>
        <taxon>Haemosporida</taxon>
        <taxon>Plasmodiidae</taxon>
        <taxon>Plasmodium</taxon>
        <taxon>Plasmodium (Laverania)</taxon>
    </lineage>
</organism>
<sequence>MQNVVYIIRERKYAKKMCTGVENKRLLNMKDTYMHFLLLFLYDNRKMTFRIDNIYACIIWNENEEVNTFYNYININYFCLLLYINNLLLPNDLTKKMYLGHIYVYYLYAMIVEKRKNKIKEKINNNKNNNKYGFLIFYNMYLYIENR</sequence>
<dbReference type="AlphaFoldDB" id="W4IFR8"/>
<reference evidence="2 3" key="1">
    <citation type="submission" date="2013-02" db="EMBL/GenBank/DDBJ databases">
        <title>The Genome Annotation of Plasmodium falciparum NF135/5.C10.</title>
        <authorList>
            <consortium name="The Broad Institute Genome Sequencing Platform"/>
            <consortium name="The Broad Institute Genome Sequencing Center for Infectious Disease"/>
            <person name="Neafsey D."/>
            <person name="Hoffman S."/>
            <person name="Volkman S."/>
            <person name="Rosenthal P."/>
            <person name="Walker B."/>
            <person name="Young S.K."/>
            <person name="Zeng Q."/>
            <person name="Gargeya S."/>
            <person name="Fitzgerald M."/>
            <person name="Haas B."/>
            <person name="Abouelleil A."/>
            <person name="Allen A.W."/>
            <person name="Alvarado L."/>
            <person name="Arachchi H.M."/>
            <person name="Berlin A.M."/>
            <person name="Chapman S.B."/>
            <person name="Gainer-Dewar J."/>
            <person name="Goldberg J."/>
            <person name="Griggs A."/>
            <person name="Gujja S."/>
            <person name="Hansen M."/>
            <person name="Howarth C."/>
            <person name="Imamovic A."/>
            <person name="Ireland A."/>
            <person name="Larimer J."/>
            <person name="McCowan C."/>
            <person name="Murphy C."/>
            <person name="Pearson M."/>
            <person name="Poon T.W."/>
            <person name="Priest M."/>
            <person name="Roberts A."/>
            <person name="Saif S."/>
            <person name="Shea T."/>
            <person name="Sisk P."/>
            <person name="Sykes S."/>
            <person name="Wortman J."/>
            <person name="Nusbaum C."/>
            <person name="Birren B."/>
        </authorList>
    </citation>
    <scope>NUCLEOTIDE SEQUENCE [LARGE SCALE GENOMIC DNA]</scope>
    <source>
        <strain evidence="2 3">NF135/5.C10</strain>
    </source>
</reference>
<protein>
    <submittedName>
        <fullName evidence="2">Uncharacterized protein</fullName>
    </submittedName>
</protein>
<evidence type="ECO:0000256" key="1">
    <source>
        <dbReference type="SAM" id="Phobius"/>
    </source>
</evidence>
<name>W4IFR8_PLAFA</name>
<gene>
    <name evidence="2" type="ORF">PFNF135_03739</name>
</gene>
<keyword evidence="1" id="KW-0472">Membrane</keyword>
<evidence type="ECO:0000313" key="3">
    <source>
        <dbReference type="Proteomes" id="UP000019114"/>
    </source>
</evidence>
<evidence type="ECO:0000313" key="2">
    <source>
        <dbReference type="EMBL" id="ETW42242.1"/>
    </source>
</evidence>
<dbReference type="Proteomes" id="UP000019114">
    <property type="component" value="Unassembled WGS sequence"/>
</dbReference>
<reference evidence="2 3" key="2">
    <citation type="submission" date="2013-02" db="EMBL/GenBank/DDBJ databases">
        <title>The Genome Sequence of Plasmodium falciparum NF135/5.C10.</title>
        <authorList>
            <consortium name="The Broad Institute Genome Sequencing Platform"/>
            <consortium name="The Broad Institute Genome Sequencing Center for Infectious Disease"/>
            <person name="Neafsey D."/>
            <person name="Cheeseman I."/>
            <person name="Volkman S."/>
            <person name="Adams J."/>
            <person name="Walker B."/>
            <person name="Young S.K."/>
            <person name="Zeng Q."/>
            <person name="Gargeya S."/>
            <person name="Fitzgerald M."/>
            <person name="Haas B."/>
            <person name="Abouelleil A."/>
            <person name="Alvarado L."/>
            <person name="Arachchi H.M."/>
            <person name="Berlin A.M."/>
            <person name="Chapman S.B."/>
            <person name="Dewar J."/>
            <person name="Goldberg J."/>
            <person name="Griggs A."/>
            <person name="Gujja S."/>
            <person name="Hansen M."/>
            <person name="Howarth C."/>
            <person name="Imamovic A."/>
            <person name="Larimer J."/>
            <person name="McCowan C."/>
            <person name="Murphy C."/>
            <person name="Neiman D."/>
            <person name="Pearson M."/>
            <person name="Priest M."/>
            <person name="Roberts A."/>
            <person name="Saif S."/>
            <person name="Shea T."/>
            <person name="Sisk P."/>
            <person name="Sykes S."/>
            <person name="Wortman J."/>
            <person name="Nusbaum C."/>
            <person name="Birren B."/>
        </authorList>
    </citation>
    <scope>NUCLEOTIDE SEQUENCE [LARGE SCALE GENOMIC DNA]</scope>
    <source>
        <strain evidence="2 3">NF135/5.C10</strain>
    </source>
</reference>
<feature type="transmembrane region" description="Helical" evidence="1">
    <location>
        <begin position="69"/>
        <end position="89"/>
    </location>
</feature>